<gene>
    <name evidence="2" type="ORF">NIES46_09130</name>
</gene>
<keyword evidence="1" id="KW-1133">Transmembrane helix</keyword>
<keyword evidence="1" id="KW-0472">Membrane</keyword>
<evidence type="ECO:0000256" key="1">
    <source>
        <dbReference type="SAM" id="Phobius"/>
    </source>
</evidence>
<evidence type="ECO:0000313" key="3">
    <source>
        <dbReference type="Proteomes" id="UP000326169"/>
    </source>
</evidence>
<organism evidence="2 3">
    <name type="scientific">Limnospira platensis NIES-46</name>
    <dbReference type="NCBI Taxonomy" id="1236695"/>
    <lineage>
        <taxon>Bacteria</taxon>
        <taxon>Bacillati</taxon>
        <taxon>Cyanobacteriota</taxon>
        <taxon>Cyanophyceae</taxon>
        <taxon>Oscillatoriophycideae</taxon>
        <taxon>Oscillatoriales</taxon>
        <taxon>Sirenicapillariaceae</taxon>
        <taxon>Limnospira</taxon>
    </lineage>
</organism>
<dbReference type="GeneID" id="301681827"/>
<comment type="caution">
    <text evidence="2">The sequence shown here is derived from an EMBL/GenBank/DDBJ whole genome shotgun (WGS) entry which is preliminary data.</text>
</comment>
<reference evidence="2 3" key="1">
    <citation type="journal article" date="2019" name="J Genomics">
        <title>The Draft Genome of a Hydrogen-producing Cyanobacterium, Arthrospira platensis NIES-46.</title>
        <authorList>
            <person name="Suzuki S."/>
            <person name="Yamaguchi H."/>
            <person name="Kawachi M."/>
        </authorList>
    </citation>
    <scope>NUCLEOTIDE SEQUENCE [LARGE SCALE GENOMIC DNA]</scope>
    <source>
        <strain evidence="2 3">NIES-46</strain>
    </source>
</reference>
<dbReference type="EMBL" id="BIMW01000046">
    <property type="protein sequence ID" value="GCE92869.1"/>
    <property type="molecule type" value="Genomic_DNA"/>
</dbReference>
<dbReference type="RefSeq" id="WP_152088392.1">
    <property type="nucleotide sequence ID" value="NZ_BIMW01000046.1"/>
</dbReference>
<protein>
    <submittedName>
        <fullName evidence="2">Uncharacterized protein</fullName>
    </submittedName>
</protein>
<sequence>MKNLSLSLAAFHLCQFLDDAPDTHSPDAGLLWDDLRGLSAKIPFPQLTKFTEPTEANPEHNLDFAVIKIDDISLGGNLSTFKMNDTYSADLNLSVEDEEADFSPENAGIFQPQALIDVRASLGKVLWLSGESEDLNQLELSSAKEWAKNLCPQAEYITEDRLFNCPLFIFAADSLTILISLAKPDTIDLDRAQDNYYNLRNLFWTYQKIVVVGKLAKAGYQGARHLYSELEAQVQEFNQVFLLPTPEERLNKLDQLLQTIPQRLLDYNCKLRDIKAHYTTIEVNGQNFQISLSHIRDEKADDRLSYWSDFATKTAPLRLQQIKTYIDYLEPGQVLFSDLINSIRATAEIDQAQCDRQRQEADAKYYQQQQDANQDLQNHIQAVGVGIAAGAIVASTSGLMTEPWQLPDSDRFWLPPHPFIIALLGSIFCSWGAWWVAEKLIKKGRPKDK</sequence>
<dbReference type="Proteomes" id="UP000326169">
    <property type="component" value="Unassembled WGS sequence"/>
</dbReference>
<name>A0A5M3T5W0_LIMPL</name>
<keyword evidence="1" id="KW-0812">Transmembrane</keyword>
<accession>A0A5M3T5W0</accession>
<proteinExistence type="predicted"/>
<feature type="transmembrane region" description="Helical" evidence="1">
    <location>
        <begin position="419"/>
        <end position="437"/>
    </location>
</feature>
<keyword evidence="3" id="KW-1185">Reference proteome</keyword>
<evidence type="ECO:0000313" key="2">
    <source>
        <dbReference type="EMBL" id="GCE92869.1"/>
    </source>
</evidence>